<dbReference type="PANTHER" id="PTHR43798">
    <property type="entry name" value="MONOACYLGLYCEROL LIPASE"/>
    <property type="match status" value="1"/>
</dbReference>
<dbReference type="InterPro" id="IPR029058">
    <property type="entry name" value="AB_hydrolase_fold"/>
</dbReference>
<proteinExistence type="predicted"/>
<dbReference type="PANTHER" id="PTHR43798:SF31">
    <property type="entry name" value="AB HYDROLASE SUPERFAMILY PROTEIN YCLE"/>
    <property type="match status" value="1"/>
</dbReference>
<evidence type="ECO:0000313" key="3">
    <source>
        <dbReference type="EMBL" id="TCC52759.1"/>
    </source>
</evidence>
<dbReference type="EMBL" id="SJKD01000001">
    <property type="protein sequence ID" value="TCC52759.1"/>
    <property type="molecule type" value="Genomic_DNA"/>
</dbReference>
<evidence type="ECO:0000259" key="2">
    <source>
        <dbReference type="Pfam" id="PF12697"/>
    </source>
</evidence>
<dbReference type="Proteomes" id="UP000293342">
    <property type="component" value="Unassembled WGS sequence"/>
</dbReference>
<gene>
    <name evidence="3" type="ORF">E0H75_03125</name>
</gene>
<dbReference type="SUPFAM" id="SSF53474">
    <property type="entry name" value="alpha/beta-Hydrolases"/>
    <property type="match status" value="1"/>
</dbReference>
<accession>A0A4R0JZY6</accession>
<dbReference type="InterPro" id="IPR050266">
    <property type="entry name" value="AB_hydrolase_sf"/>
</dbReference>
<dbReference type="Gene3D" id="3.40.50.1820">
    <property type="entry name" value="alpha/beta hydrolase"/>
    <property type="match status" value="1"/>
</dbReference>
<reference evidence="3 4" key="1">
    <citation type="submission" date="2019-02" db="EMBL/GenBank/DDBJ databases">
        <title>Kribbella capetownensis sp. nov. and Kribbella speibonae sp. nov., isolated from soil.</title>
        <authorList>
            <person name="Curtis S.M."/>
            <person name="Norton I."/>
            <person name="Everest G.J."/>
            <person name="Meyers P.R."/>
        </authorList>
    </citation>
    <scope>NUCLEOTIDE SEQUENCE [LARGE SCALE GENOMIC DNA]</scope>
    <source>
        <strain evidence="3 4">YM53</strain>
    </source>
</reference>
<dbReference type="GO" id="GO:0016787">
    <property type="term" value="F:hydrolase activity"/>
    <property type="evidence" value="ECO:0007669"/>
    <property type="project" value="UniProtKB-KW"/>
</dbReference>
<sequence length="254" mass="27239">MELRIPVVGGEVWAEHVAGDGVAVVLLHPGIGDSRVWDPVMPEVTARHRVVRYDVRGYGRSEAPTSGYSRLEDLVVVLDQLQLERVVLVGCSMGGGTALSLALTDPGRVQGLVLLCPGVPGFPRPDEPELDAEYEALKSADDIEGLVRFGLRIGAAAGHDDAAVGQLRAAVPGWLSEDEHLRPDPPVYDRLHEVRQPTVVMVGDKDQPIVVAVAGATAARIQDAEFIWMPGVDHLPSLRDPALVAETILRVAGR</sequence>
<dbReference type="GO" id="GO:0016020">
    <property type="term" value="C:membrane"/>
    <property type="evidence" value="ECO:0007669"/>
    <property type="project" value="TreeGrafter"/>
</dbReference>
<keyword evidence="4" id="KW-1185">Reference proteome</keyword>
<feature type="domain" description="AB hydrolase-1" evidence="2">
    <location>
        <begin position="24"/>
        <end position="246"/>
    </location>
</feature>
<dbReference type="Pfam" id="PF12697">
    <property type="entry name" value="Abhydrolase_6"/>
    <property type="match status" value="1"/>
</dbReference>
<dbReference type="InterPro" id="IPR000073">
    <property type="entry name" value="AB_hydrolase_1"/>
</dbReference>
<evidence type="ECO:0000313" key="4">
    <source>
        <dbReference type="Proteomes" id="UP000293342"/>
    </source>
</evidence>
<dbReference type="OrthoDB" id="495620at2"/>
<organism evidence="3 4">
    <name type="scientific">Kribbella capetownensis</name>
    <dbReference type="NCBI Taxonomy" id="1572659"/>
    <lineage>
        <taxon>Bacteria</taxon>
        <taxon>Bacillati</taxon>
        <taxon>Actinomycetota</taxon>
        <taxon>Actinomycetes</taxon>
        <taxon>Propionibacteriales</taxon>
        <taxon>Kribbellaceae</taxon>
        <taxon>Kribbella</taxon>
    </lineage>
</organism>
<protein>
    <submittedName>
        <fullName evidence="3">Alpha/beta hydrolase</fullName>
    </submittedName>
</protein>
<dbReference type="PRINTS" id="PR00111">
    <property type="entry name" value="ABHYDROLASE"/>
</dbReference>
<comment type="caution">
    <text evidence="3">The sequence shown here is derived from an EMBL/GenBank/DDBJ whole genome shotgun (WGS) entry which is preliminary data.</text>
</comment>
<dbReference type="RefSeq" id="WP_131511492.1">
    <property type="nucleotide sequence ID" value="NZ_SJKD01000001.1"/>
</dbReference>
<dbReference type="AlphaFoldDB" id="A0A4R0JZY6"/>
<evidence type="ECO:0000256" key="1">
    <source>
        <dbReference type="ARBA" id="ARBA00022801"/>
    </source>
</evidence>
<keyword evidence="1 3" id="KW-0378">Hydrolase</keyword>
<name>A0A4R0JZY6_9ACTN</name>